<dbReference type="CDD" id="cd07377">
    <property type="entry name" value="WHTH_GntR"/>
    <property type="match status" value="1"/>
</dbReference>
<dbReference type="InterPro" id="IPR036390">
    <property type="entry name" value="WH_DNA-bd_sf"/>
</dbReference>
<dbReference type="InterPro" id="IPR011711">
    <property type="entry name" value="GntR_C"/>
</dbReference>
<dbReference type="InterPro" id="IPR008920">
    <property type="entry name" value="TF_FadR/GntR_C"/>
</dbReference>
<dbReference type="Gene3D" id="1.10.10.10">
    <property type="entry name" value="Winged helix-like DNA-binding domain superfamily/Winged helix DNA-binding domain"/>
    <property type="match status" value="1"/>
</dbReference>
<dbReference type="PANTHER" id="PTHR43537:SF24">
    <property type="entry name" value="GLUCONATE OPERON TRANSCRIPTIONAL REPRESSOR"/>
    <property type="match status" value="1"/>
</dbReference>
<dbReference type="SUPFAM" id="SSF46785">
    <property type="entry name" value="Winged helix' DNA-binding domain"/>
    <property type="match status" value="1"/>
</dbReference>
<dbReference type="InterPro" id="IPR036388">
    <property type="entry name" value="WH-like_DNA-bd_sf"/>
</dbReference>
<keyword evidence="2" id="KW-0238">DNA-binding</keyword>
<dbReference type="SMART" id="SM00895">
    <property type="entry name" value="FCD"/>
    <property type="match status" value="1"/>
</dbReference>
<keyword evidence="6" id="KW-1185">Reference proteome</keyword>
<dbReference type="InterPro" id="IPR000524">
    <property type="entry name" value="Tscrpt_reg_HTH_GntR"/>
</dbReference>
<feature type="domain" description="HTH gntR-type" evidence="4">
    <location>
        <begin position="69"/>
        <end position="136"/>
    </location>
</feature>
<dbReference type="EMBL" id="BORJ01000006">
    <property type="protein sequence ID" value="GIN96772.1"/>
    <property type="molecule type" value="Genomic_DNA"/>
</dbReference>
<dbReference type="PANTHER" id="PTHR43537">
    <property type="entry name" value="TRANSCRIPTIONAL REGULATOR, GNTR FAMILY"/>
    <property type="match status" value="1"/>
</dbReference>
<evidence type="ECO:0000313" key="5">
    <source>
        <dbReference type="EMBL" id="GIN96772.1"/>
    </source>
</evidence>
<comment type="caution">
    <text evidence="5">The sequence shown here is derived from an EMBL/GenBank/DDBJ whole genome shotgun (WGS) entry which is preliminary data.</text>
</comment>
<evidence type="ECO:0000256" key="1">
    <source>
        <dbReference type="ARBA" id="ARBA00023015"/>
    </source>
</evidence>
<dbReference type="Proteomes" id="UP000680670">
    <property type="component" value="Unassembled WGS sequence"/>
</dbReference>
<keyword evidence="3" id="KW-0804">Transcription</keyword>
<dbReference type="Pfam" id="PF07729">
    <property type="entry name" value="FCD"/>
    <property type="match status" value="1"/>
</dbReference>
<evidence type="ECO:0000259" key="4">
    <source>
        <dbReference type="PROSITE" id="PS50949"/>
    </source>
</evidence>
<evidence type="ECO:0000313" key="6">
    <source>
        <dbReference type="Proteomes" id="UP000680670"/>
    </source>
</evidence>
<gene>
    <name evidence="5" type="ORF">J6TS1_26420</name>
</gene>
<dbReference type="SUPFAM" id="SSF48008">
    <property type="entry name" value="GntR ligand-binding domain-like"/>
    <property type="match status" value="1"/>
</dbReference>
<keyword evidence="1" id="KW-0805">Transcription regulation</keyword>
<dbReference type="Gene3D" id="1.20.120.530">
    <property type="entry name" value="GntR ligand-binding domain-like"/>
    <property type="match status" value="1"/>
</dbReference>
<dbReference type="Pfam" id="PF00392">
    <property type="entry name" value="GntR"/>
    <property type="match status" value="1"/>
</dbReference>
<name>A0ABQ4KZQ0_SIMTE</name>
<dbReference type="PROSITE" id="PS50949">
    <property type="entry name" value="HTH_GNTR"/>
    <property type="match status" value="1"/>
</dbReference>
<accession>A0ABQ4KZQ0</accession>
<protein>
    <recommendedName>
        <fullName evidence="4">HTH gntR-type domain-containing protein</fullName>
    </recommendedName>
</protein>
<evidence type="ECO:0000256" key="3">
    <source>
        <dbReference type="ARBA" id="ARBA00023163"/>
    </source>
</evidence>
<sequence length="288" mass="33718">MPIFHPRITHTLKKLARYRTSLTLLKNTTDTLLSESRRRNIYRVKAVGVRPLLDFIYDFTYDKCMMKKENKQQRAYRIIKSRIVEKVFAPGQRIVIDQLARELQTSSIPIREAIRQLEAEGLIEYKHNIGPVVSSINESEYYESLQVLAVLEGYVVASCSQNFPAAKIMKLKEKNKQMKEALEDFDIIAFANLNTEFHHLIYEESTNKVLVESIQNLWKRLDSIRGIGSTLYSVRVKESIKEHEEIISLLEKKADPQKIEELVRMHKLRTAEDFERRRSIRMENTSES</sequence>
<dbReference type="SMART" id="SM00345">
    <property type="entry name" value="HTH_GNTR"/>
    <property type="match status" value="1"/>
</dbReference>
<proteinExistence type="predicted"/>
<organism evidence="5 6">
    <name type="scientific">Siminovitchia terrae</name>
    <name type="common">Bacillus terrae</name>
    <dbReference type="NCBI Taxonomy" id="1914933"/>
    <lineage>
        <taxon>Bacteria</taxon>
        <taxon>Bacillati</taxon>
        <taxon>Bacillota</taxon>
        <taxon>Bacilli</taxon>
        <taxon>Bacillales</taxon>
        <taxon>Bacillaceae</taxon>
        <taxon>Siminovitchia</taxon>
    </lineage>
</organism>
<reference evidence="5 6" key="1">
    <citation type="submission" date="2021-03" db="EMBL/GenBank/DDBJ databases">
        <title>Antimicrobial resistance genes in bacteria isolated from Japanese honey, and their potential for conferring macrolide and lincosamide resistance in the American foulbrood pathogen Paenibacillus larvae.</title>
        <authorList>
            <person name="Okamoto M."/>
            <person name="Kumagai M."/>
            <person name="Kanamori H."/>
            <person name="Takamatsu D."/>
        </authorList>
    </citation>
    <scope>NUCLEOTIDE SEQUENCE [LARGE SCALE GENOMIC DNA]</scope>
    <source>
        <strain evidence="5 6">J6TS1</strain>
    </source>
</reference>
<evidence type="ECO:0000256" key="2">
    <source>
        <dbReference type="ARBA" id="ARBA00023125"/>
    </source>
</evidence>